<feature type="transmembrane region" description="Helical" evidence="1">
    <location>
        <begin position="44"/>
        <end position="63"/>
    </location>
</feature>
<keyword evidence="1" id="KW-0812">Transmembrane</keyword>
<feature type="transmembrane region" description="Helical" evidence="1">
    <location>
        <begin position="208"/>
        <end position="229"/>
    </location>
</feature>
<reference evidence="2 3" key="1">
    <citation type="submission" date="2015-09" db="EMBL/GenBank/DDBJ databases">
        <title>Bacillus cereus food isolates.</title>
        <authorList>
            <person name="Boekhorst J."/>
        </authorList>
    </citation>
    <scope>NUCLEOTIDE SEQUENCE [LARGE SCALE GENOMIC DNA]</scope>
    <source>
        <strain evidence="2 3">B4088</strain>
    </source>
</reference>
<evidence type="ECO:0000256" key="1">
    <source>
        <dbReference type="SAM" id="Phobius"/>
    </source>
</evidence>
<keyword evidence="2" id="KW-0689">Ribosomal protein</keyword>
<evidence type="ECO:0000313" key="2">
    <source>
        <dbReference type="EMBL" id="KZD68706.1"/>
    </source>
</evidence>
<feature type="transmembrane region" description="Helical" evidence="1">
    <location>
        <begin position="177"/>
        <end position="196"/>
    </location>
</feature>
<gene>
    <name evidence="2" type="ORF">B4088_1659</name>
</gene>
<accession>A0A164PWJ7</accession>
<keyword evidence="2" id="KW-0687">Ribonucleoprotein</keyword>
<dbReference type="Proteomes" id="UP000076482">
    <property type="component" value="Unassembled WGS sequence"/>
</dbReference>
<evidence type="ECO:0000313" key="3">
    <source>
        <dbReference type="Proteomes" id="UP000076482"/>
    </source>
</evidence>
<feature type="transmembrane region" description="Helical" evidence="1">
    <location>
        <begin position="126"/>
        <end position="145"/>
    </location>
</feature>
<dbReference type="EMBL" id="LJKE01000035">
    <property type="protein sequence ID" value="KZD68706.1"/>
    <property type="molecule type" value="Genomic_DNA"/>
</dbReference>
<feature type="transmembrane region" description="Helical" evidence="1">
    <location>
        <begin position="75"/>
        <end position="95"/>
    </location>
</feature>
<keyword evidence="1" id="KW-0472">Membrane</keyword>
<organism evidence="2 3">
    <name type="scientific">Bacillus cereus</name>
    <dbReference type="NCBI Taxonomy" id="1396"/>
    <lineage>
        <taxon>Bacteria</taxon>
        <taxon>Bacillati</taxon>
        <taxon>Bacillota</taxon>
        <taxon>Bacilli</taxon>
        <taxon>Bacillales</taxon>
        <taxon>Bacillaceae</taxon>
        <taxon>Bacillus</taxon>
        <taxon>Bacillus cereus group</taxon>
    </lineage>
</organism>
<feature type="transmembrane region" description="Helical" evidence="1">
    <location>
        <begin position="349"/>
        <end position="372"/>
    </location>
</feature>
<dbReference type="GO" id="GO:0005840">
    <property type="term" value="C:ribosome"/>
    <property type="evidence" value="ECO:0007669"/>
    <property type="project" value="UniProtKB-KW"/>
</dbReference>
<proteinExistence type="predicted"/>
<keyword evidence="1" id="KW-1133">Transmembrane helix</keyword>
<feature type="transmembrane region" description="Helical" evidence="1">
    <location>
        <begin position="235"/>
        <end position="263"/>
    </location>
</feature>
<name>A0A164PWJ7_BACCE</name>
<dbReference type="AlphaFoldDB" id="A0A164PWJ7"/>
<protein>
    <submittedName>
        <fullName evidence="2">LSU ribosomal protein L11p (L12e)</fullName>
    </submittedName>
</protein>
<sequence>MLLSFVSIIAGYFAITFPFSTFSSTGLGLEPSAFTLFSTYSNPAGISSSTLTSASFPFSTVFLKLIRYSTSSPSFGFLLFTTFSAFSLPSLYSGVIVTSEVVGSFVSSTTTLLTIPSPTLKSSFTFALKTILLSSVSVISGYLAITLPSFTCSSTGSGLDPSAFTLSFTYSKPFGKVSSIFTSVSFPFSTVFLKLIRYSTSSPNFGDGLFTTFFASTFPSLCCGVISAFGVSGLFFVSSIIALLTIFSPIFTSSFTFTLKVILLSSVSVISKYFASTLPFSTFNSTGSGLDPSAFTLFSTYSKPSGKVSSIFTSASFPFSTVFLKLIRYSTSSPNFGDGLFTTFFASTFPSLCCGIISAFGVSGGCFVSLTIA</sequence>
<comment type="caution">
    <text evidence="2">The sequence shown here is derived from an EMBL/GenBank/DDBJ whole genome shotgun (WGS) entry which is preliminary data.</text>
</comment>